<proteinExistence type="predicted"/>
<reference evidence="2 3" key="1">
    <citation type="submission" date="2024-10" db="EMBL/GenBank/DDBJ databases">
        <title>The Natural Products Discovery Center: Release of the First 8490 Sequenced Strains for Exploring Actinobacteria Biosynthetic Diversity.</title>
        <authorList>
            <person name="Kalkreuter E."/>
            <person name="Kautsar S.A."/>
            <person name="Yang D."/>
            <person name="Bader C.D."/>
            <person name="Teijaro C.N."/>
            <person name="Fluegel L."/>
            <person name="Davis C.M."/>
            <person name="Simpson J.R."/>
            <person name="Lauterbach L."/>
            <person name="Steele A.D."/>
            <person name="Gui C."/>
            <person name="Meng S."/>
            <person name="Li G."/>
            <person name="Viehrig K."/>
            <person name="Ye F."/>
            <person name="Su P."/>
            <person name="Kiefer A.F."/>
            <person name="Nichols A."/>
            <person name="Cepeda A.J."/>
            <person name="Yan W."/>
            <person name="Fan B."/>
            <person name="Jiang Y."/>
            <person name="Adhikari A."/>
            <person name="Zheng C.-J."/>
            <person name="Schuster L."/>
            <person name="Cowan T.M."/>
            <person name="Smanski M.J."/>
            <person name="Chevrette M.G."/>
            <person name="De Carvalho L.P.S."/>
            <person name="Shen B."/>
        </authorList>
    </citation>
    <scope>NUCLEOTIDE SEQUENCE [LARGE SCALE GENOMIC DNA]</scope>
    <source>
        <strain evidence="2 3">NPDC002593</strain>
    </source>
</reference>
<accession>A0ABW6RXN2</accession>
<evidence type="ECO:0000256" key="1">
    <source>
        <dbReference type="SAM" id="MobiDB-lite"/>
    </source>
</evidence>
<dbReference type="EMBL" id="JBIAQY010000003">
    <property type="protein sequence ID" value="MFF3567980.1"/>
    <property type="molecule type" value="Genomic_DNA"/>
</dbReference>
<evidence type="ECO:0000313" key="3">
    <source>
        <dbReference type="Proteomes" id="UP001601992"/>
    </source>
</evidence>
<comment type="caution">
    <text evidence="2">The sequence shown here is derived from an EMBL/GenBank/DDBJ whole genome shotgun (WGS) entry which is preliminary data.</text>
</comment>
<evidence type="ECO:0000313" key="2">
    <source>
        <dbReference type="EMBL" id="MFF3567980.1"/>
    </source>
</evidence>
<dbReference type="RefSeq" id="WP_245567614.1">
    <property type="nucleotide sequence ID" value="NZ_JBIAQY010000003.1"/>
</dbReference>
<name>A0ABW6RXN2_9NOCA</name>
<organism evidence="2 3">
    <name type="scientific">Nocardia jiangxiensis</name>
    <dbReference type="NCBI Taxonomy" id="282685"/>
    <lineage>
        <taxon>Bacteria</taxon>
        <taxon>Bacillati</taxon>
        <taxon>Actinomycetota</taxon>
        <taxon>Actinomycetes</taxon>
        <taxon>Mycobacteriales</taxon>
        <taxon>Nocardiaceae</taxon>
        <taxon>Nocardia</taxon>
    </lineage>
</organism>
<feature type="region of interest" description="Disordered" evidence="1">
    <location>
        <begin position="142"/>
        <end position="172"/>
    </location>
</feature>
<keyword evidence="3" id="KW-1185">Reference proteome</keyword>
<gene>
    <name evidence="2" type="ORF">ACFYXQ_09400</name>
</gene>
<sequence length="172" mass="19621">MAECRTREQVEVYLAQIFNPDRRFQPYPIGEIGWLVLPEQSPEEINPGGTNLVIDAETGVVIEYPSWSTTMIADDFREAKATGRHPAGGQIYPPLWRLSIQRTQETPETIGYRVQALSQANPPEGSEEYEITIDKQTLRRRGYGQRAGSAVARAEWQSRQDGSWPERLTWEE</sequence>
<dbReference type="Proteomes" id="UP001601992">
    <property type="component" value="Unassembled WGS sequence"/>
</dbReference>
<protein>
    <submittedName>
        <fullName evidence="2">Uncharacterized protein</fullName>
    </submittedName>
</protein>